<dbReference type="PANTHER" id="PTHR21716">
    <property type="entry name" value="TRANSMEMBRANE PROTEIN"/>
    <property type="match status" value="1"/>
</dbReference>
<dbReference type="GO" id="GO:0055085">
    <property type="term" value="P:transmembrane transport"/>
    <property type="evidence" value="ECO:0007669"/>
    <property type="project" value="TreeGrafter"/>
</dbReference>
<protein>
    <submittedName>
        <fullName evidence="7">AI-2E family transporter</fullName>
    </submittedName>
</protein>
<feature type="transmembrane region" description="Helical" evidence="6">
    <location>
        <begin position="66"/>
        <end position="91"/>
    </location>
</feature>
<evidence type="ECO:0000256" key="3">
    <source>
        <dbReference type="ARBA" id="ARBA00022692"/>
    </source>
</evidence>
<feature type="transmembrane region" description="Helical" evidence="6">
    <location>
        <begin position="208"/>
        <end position="228"/>
    </location>
</feature>
<dbReference type="EMBL" id="DSRU01000318">
    <property type="protein sequence ID" value="HFN00326.1"/>
    <property type="molecule type" value="Genomic_DNA"/>
</dbReference>
<organism evidence="7">
    <name type="scientific">Oscillatoriales cyanobacterium SpSt-418</name>
    <dbReference type="NCBI Taxonomy" id="2282169"/>
    <lineage>
        <taxon>Bacteria</taxon>
        <taxon>Bacillati</taxon>
        <taxon>Cyanobacteriota</taxon>
        <taxon>Cyanophyceae</taxon>
        <taxon>Oscillatoriophycideae</taxon>
        <taxon>Oscillatoriales</taxon>
    </lineage>
</organism>
<keyword evidence="3 6" id="KW-0812">Transmembrane</keyword>
<comment type="similarity">
    <text evidence="2">Belongs to the autoinducer-2 exporter (AI-2E) (TC 2.A.86) family.</text>
</comment>
<feature type="transmembrane region" description="Helical" evidence="6">
    <location>
        <begin position="234"/>
        <end position="252"/>
    </location>
</feature>
<reference evidence="7" key="1">
    <citation type="journal article" date="2020" name="mSystems">
        <title>Genome- and Community-Level Interaction Insights into Carbon Utilization and Element Cycling Functions of Hydrothermarchaeota in Hydrothermal Sediment.</title>
        <authorList>
            <person name="Zhou Z."/>
            <person name="Liu Y."/>
            <person name="Xu W."/>
            <person name="Pan J."/>
            <person name="Luo Z.H."/>
            <person name="Li M."/>
        </authorList>
    </citation>
    <scope>NUCLEOTIDE SEQUENCE [LARGE SCALE GENOMIC DNA]</scope>
    <source>
        <strain evidence="7">SpSt-418</strain>
    </source>
</reference>
<feature type="transmembrane region" description="Helical" evidence="6">
    <location>
        <begin position="304"/>
        <end position="326"/>
    </location>
</feature>
<feature type="transmembrane region" description="Helical" evidence="6">
    <location>
        <begin position="259"/>
        <end position="284"/>
    </location>
</feature>
<comment type="caution">
    <text evidence="7">The sequence shown here is derived from an EMBL/GenBank/DDBJ whole genome shotgun (WGS) entry which is preliminary data.</text>
</comment>
<accession>A0A7C3KHZ2</accession>
<keyword evidence="5 6" id="KW-0472">Membrane</keyword>
<dbReference type="InterPro" id="IPR002549">
    <property type="entry name" value="AI-2E-like"/>
</dbReference>
<dbReference type="PANTHER" id="PTHR21716:SF66">
    <property type="entry name" value="TRANSPORT PROTEIN SLL0063-RELATED"/>
    <property type="match status" value="1"/>
</dbReference>
<sequence>MNLANLQRLLIWGLLGPIVALNVWLLSQVYRYFEPVITLFAIAAMVAFLLNYPVRAFQRSRMTRTQAVALVLMITCTVLAILLLLLVPLLIDQTNQLLKRIPDWLGVSQTNLAALDQWARDRNLSISLRDIGDRLSTQLETQLQTLIRETLNLAVATLSGFINTILVLVLSSYMLLYGDRLWYGLINLLPNRIRLPFSESLRLNFHNFFICQILLAGFMGVVLLFYFLVRNVPFAILFALVIGVAELVPLVGASLGIGLVCLLLALQNVGLAVEVAIVAVILQQIRDNVLAPRMMGNFTGLNPIWIFVALLAGLQIAGFLGIIVAVPIAGTVKGTLDAIYNAENNRMLTKDAVAKSQPENNREI</sequence>
<comment type="subcellular location">
    <subcellularLocation>
        <location evidence="1">Membrane</location>
        <topology evidence="1">Multi-pass membrane protein</topology>
    </subcellularLocation>
</comment>
<feature type="transmembrane region" description="Helical" evidence="6">
    <location>
        <begin position="153"/>
        <end position="176"/>
    </location>
</feature>
<keyword evidence="4 6" id="KW-1133">Transmembrane helix</keyword>
<evidence type="ECO:0000313" key="7">
    <source>
        <dbReference type="EMBL" id="HFN00326.1"/>
    </source>
</evidence>
<gene>
    <name evidence="7" type="ORF">ENR64_21785</name>
</gene>
<feature type="transmembrane region" description="Helical" evidence="6">
    <location>
        <begin position="36"/>
        <end position="54"/>
    </location>
</feature>
<evidence type="ECO:0000256" key="6">
    <source>
        <dbReference type="SAM" id="Phobius"/>
    </source>
</evidence>
<evidence type="ECO:0000256" key="1">
    <source>
        <dbReference type="ARBA" id="ARBA00004141"/>
    </source>
</evidence>
<name>A0A7C3KHZ2_9CYAN</name>
<evidence type="ECO:0000256" key="4">
    <source>
        <dbReference type="ARBA" id="ARBA00022989"/>
    </source>
</evidence>
<evidence type="ECO:0000256" key="5">
    <source>
        <dbReference type="ARBA" id="ARBA00023136"/>
    </source>
</evidence>
<dbReference type="GO" id="GO:0016020">
    <property type="term" value="C:membrane"/>
    <property type="evidence" value="ECO:0007669"/>
    <property type="project" value="UniProtKB-SubCell"/>
</dbReference>
<dbReference type="AlphaFoldDB" id="A0A7C3KHZ2"/>
<proteinExistence type="inferred from homology"/>
<feature type="transmembrane region" description="Helical" evidence="6">
    <location>
        <begin position="9"/>
        <end position="30"/>
    </location>
</feature>
<dbReference type="Pfam" id="PF01594">
    <property type="entry name" value="AI-2E_transport"/>
    <property type="match status" value="1"/>
</dbReference>
<evidence type="ECO:0000256" key="2">
    <source>
        <dbReference type="ARBA" id="ARBA00009773"/>
    </source>
</evidence>